<comment type="similarity">
    <text evidence="1">Belongs to the short-chain dehydrogenases/reductases (SDR) family.</text>
</comment>
<keyword evidence="3 4" id="KW-0560">Oxidoreductase</keyword>
<dbReference type="EC" id="1.-.-.-" evidence="4"/>
<gene>
    <name evidence="4" type="primary">sadH_5</name>
    <name evidence="4" type="ORF">GALL_308410</name>
</gene>
<evidence type="ECO:0000256" key="1">
    <source>
        <dbReference type="ARBA" id="ARBA00006484"/>
    </source>
</evidence>
<dbReference type="CDD" id="cd05233">
    <property type="entry name" value="SDR_c"/>
    <property type="match status" value="1"/>
</dbReference>
<dbReference type="GO" id="GO:0016491">
    <property type="term" value="F:oxidoreductase activity"/>
    <property type="evidence" value="ECO:0007669"/>
    <property type="project" value="UniProtKB-KW"/>
</dbReference>
<dbReference type="InterPro" id="IPR036291">
    <property type="entry name" value="NAD(P)-bd_dom_sf"/>
</dbReference>
<proteinExistence type="inferred from homology"/>
<accession>A0A1J5QUW5</accession>
<dbReference type="Pfam" id="PF00106">
    <property type="entry name" value="adh_short"/>
    <property type="match status" value="1"/>
</dbReference>
<keyword evidence="2" id="KW-0521">NADP</keyword>
<evidence type="ECO:0000256" key="3">
    <source>
        <dbReference type="ARBA" id="ARBA00023002"/>
    </source>
</evidence>
<dbReference type="SUPFAM" id="SSF51735">
    <property type="entry name" value="NAD(P)-binding Rossmann-fold domains"/>
    <property type="match status" value="1"/>
</dbReference>
<organism evidence="4">
    <name type="scientific">mine drainage metagenome</name>
    <dbReference type="NCBI Taxonomy" id="410659"/>
    <lineage>
        <taxon>unclassified sequences</taxon>
        <taxon>metagenomes</taxon>
        <taxon>ecological metagenomes</taxon>
    </lineage>
</organism>
<evidence type="ECO:0000313" key="4">
    <source>
        <dbReference type="EMBL" id="OIQ87280.1"/>
    </source>
</evidence>
<dbReference type="InterPro" id="IPR002347">
    <property type="entry name" value="SDR_fam"/>
</dbReference>
<dbReference type="Gene3D" id="3.40.50.720">
    <property type="entry name" value="NAD(P)-binding Rossmann-like Domain"/>
    <property type="match status" value="1"/>
</dbReference>
<dbReference type="AlphaFoldDB" id="A0A1J5QUW5"/>
<dbReference type="PANTHER" id="PTHR43391:SF14">
    <property type="entry name" value="DEHYDROGENASE_REDUCTASE SDR FAMILY PROTEIN 7-LIKE"/>
    <property type="match status" value="1"/>
</dbReference>
<reference evidence="4" key="1">
    <citation type="submission" date="2016-10" db="EMBL/GenBank/DDBJ databases">
        <title>Sequence of Gallionella enrichment culture.</title>
        <authorList>
            <person name="Poehlein A."/>
            <person name="Muehling M."/>
            <person name="Daniel R."/>
        </authorList>
    </citation>
    <scope>NUCLEOTIDE SEQUENCE</scope>
</reference>
<sequence length="163" mass="17150">MSVVHGVRHFLPRMLQQPDGGHVLNTASAAGLLSSPGLAAYNASKHGVVALSETLYHELAAQRSGVDVSVLCPSWVPTDIHRSARHRPAQFGDDAPASDASAAYARDIGRAVMSGKLSADDVAAATFDGIAERRLYIVPHRAVLDAVVRRAQDMAAGVNPPLP</sequence>
<evidence type="ECO:0000256" key="2">
    <source>
        <dbReference type="ARBA" id="ARBA00022857"/>
    </source>
</evidence>
<comment type="caution">
    <text evidence="4">The sequence shown here is derived from an EMBL/GenBank/DDBJ whole genome shotgun (WGS) entry which is preliminary data.</text>
</comment>
<dbReference type="EMBL" id="MLJW01000430">
    <property type="protein sequence ID" value="OIQ87280.1"/>
    <property type="molecule type" value="Genomic_DNA"/>
</dbReference>
<dbReference type="PANTHER" id="PTHR43391">
    <property type="entry name" value="RETINOL DEHYDROGENASE-RELATED"/>
    <property type="match status" value="1"/>
</dbReference>
<name>A0A1J5QUW5_9ZZZZ</name>
<dbReference type="PRINTS" id="PR00081">
    <property type="entry name" value="GDHRDH"/>
</dbReference>
<protein>
    <submittedName>
        <fullName evidence="4">Putative oxidoreductase SadH</fullName>
        <ecNumber evidence="4">1.-.-.-</ecNumber>
    </submittedName>
</protein>